<name>A0A8E2ANE9_9APHY</name>
<dbReference type="EMBL" id="KV722806">
    <property type="protein sequence ID" value="OCH83812.1"/>
    <property type="molecule type" value="Genomic_DNA"/>
</dbReference>
<evidence type="ECO:0000313" key="2">
    <source>
        <dbReference type="Proteomes" id="UP000250043"/>
    </source>
</evidence>
<dbReference type="OrthoDB" id="7777654at2759"/>
<evidence type="ECO:0000313" key="1">
    <source>
        <dbReference type="EMBL" id="OCH83812.1"/>
    </source>
</evidence>
<gene>
    <name evidence="1" type="ORF">OBBRIDRAFT_840188</name>
</gene>
<dbReference type="PROSITE" id="PS51257">
    <property type="entry name" value="PROKAR_LIPOPROTEIN"/>
    <property type="match status" value="1"/>
</dbReference>
<protein>
    <submittedName>
        <fullName evidence="1">Uncharacterized protein</fullName>
    </submittedName>
</protein>
<dbReference type="Proteomes" id="UP000250043">
    <property type="component" value="Unassembled WGS sequence"/>
</dbReference>
<sequence length="247" mass="26311">MAMSDVRTLSSSYVKANVDWANTPTAYSAVTSMACLPQLGVTDITGCNIASSVPTTHGGAPSGSYTTGPPSRVVCASQGHSVLVANIELTAHTYRVSFTSLYDCSSNVLVAVYCWTHDAGHLGALAIGNGTVRAELIDHVLRGLSTVHGVDMGTYCKSQLQGQHVLCMELVGRPLCHGNAQALRCITTGLQAGTRQKTPVCFGPQLYDEMYEEIFSPAAYCKLLFADEVAIPAICKSFSYLRCAVIY</sequence>
<accession>A0A8E2ANE9</accession>
<organism evidence="1 2">
    <name type="scientific">Obba rivulosa</name>
    <dbReference type="NCBI Taxonomy" id="1052685"/>
    <lineage>
        <taxon>Eukaryota</taxon>
        <taxon>Fungi</taxon>
        <taxon>Dikarya</taxon>
        <taxon>Basidiomycota</taxon>
        <taxon>Agaricomycotina</taxon>
        <taxon>Agaricomycetes</taxon>
        <taxon>Polyporales</taxon>
        <taxon>Gelatoporiaceae</taxon>
        <taxon>Obba</taxon>
    </lineage>
</organism>
<dbReference type="AlphaFoldDB" id="A0A8E2ANE9"/>
<keyword evidence="2" id="KW-1185">Reference proteome</keyword>
<dbReference type="Gene3D" id="3.90.660.10">
    <property type="match status" value="1"/>
</dbReference>
<reference evidence="1 2" key="1">
    <citation type="submission" date="2016-07" db="EMBL/GenBank/DDBJ databases">
        <title>Draft genome of the white-rot fungus Obba rivulosa 3A-2.</title>
        <authorList>
            <consortium name="DOE Joint Genome Institute"/>
            <person name="Miettinen O."/>
            <person name="Riley R."/>
            <person name="Acob R."/>
            <person name="Barry K."/>
            <person name="Cullen D."/>
            <person name="De Vries R."/>
            <person name="Hainaut M."/>
            <person name="Hatakka A."/>
            <person name="Henrissat B."/>
            <person name="Hilden K."/>
            <person name="Kuo R."/>
            <person name="Labutti K."/>
            <person name="Lipzen A."/>
            <person name="Makela M.R."/>
            <person name="Sandor L."/>
            <person name="Spatafora J.W."/>
            <person name="Grigoriev I.V."/>
            <person name="Hibbett D.S."/>
        </authorList>
    </citation>
    <scope>NUCLEOTIDE SEQUENCE [LARGE SCALE GENOMIC DNA]</scope>
    <source>
        <strain evidence="1 2">3A-2</strain>
    </source>
</reference>
<proteinExistence type="predicted"/>